<dbReference type="GO" id="GO:0046983">
    <property type="term" value="F:protein dimerization activity"/>
    <property type="evidence" value="ECO:0007669"/>
    <property type="project" value="InterPro"/>
</dbReference>
<reference evidence="6 7" key="1">
    <citation type="submission" date="2021-03" db="EMBL/GenBank/DDBJ databases">
        <title>Fibrella sp. HMF5036 genome sequencing and assembly.</title>
        <authorList>
            <person name="Kang H."/>
            <person name="Kim H."/>
            <person name="Bae S."/>
            <person name="Joh K."/>
        </authorList>
    </citation>
    <scope>NUCLEOTIDE SEQUENCE [LARGE SCALE GENOMIC DNA]</scope>
    <source>
        <strain evidence="6 7">HMF5036</strain>
    </source>
</reference>
<dbReference type="Gene3D" id="1.20.5.1930">
    <property type="match status" value="1"/>
</dbReference>
<gene>
    <name evidence="6" type="ORF">J2I48_01990</name>
</gene>
<evidence type="ECO:0000313" key="6">
    <source>
        <dbReference type="EMBL" id="MBO0929740.1"/>
    </source>
</evidence>
<protein>
    <submittedName>
        <fullName evidence="6">Sensor histidine kinase</fullName>
    </submittedName>
</protein>
<keyword evidence="1" id="KW-0808">Transferase</keyword>
<keyword evidence="4" id="KW-1133">Transmembrane helix</keyword>
<dbReference type="Proteomes" id="UP000664795">
    <property type="component" value="Unassembled WGS sequence"/>
</dbReference>
<sequence length="312" mass="34436">MLIHFKSPGKLPVYAYGVRWLLAGTITTHDSVLFLPNLPNGEFIISISDLANPAVQSARLRVIVESPLWLRWWFLPLMFLFGLLFVSAALYLLYLYRLRQFLQMQRVRDRIARDLHDDMGSYLSSISIMSQTAHRNALRNPEKTQLALASIGQTARQVIDRMGDMVWSINPAHDSINDVLTRMADVGNSLFGTTDVVFNLSVAEAVRHVSLSAEVRREFFLIYKEAVTNVARYAQASNVRVAVEVTGSGLVLTVQDNGCGFDPAQPDYKNPGGGNGLRNMQARAKLIGGELTIQSTAGQGTTVRLIVGQGGA</sequence>
<keyword evidence="4" id="KW-0812">Transmembrane</keyword>
<dbReference type="InterPro" id="IPR036890">
    <property type="entry name" value="HATPase_C_sf"/>
</dbReference>
<comment type="caution">
    <text evidence="6">The sequence shown here is derived from an EMBL/GenBank/DDBJ whole genome shotgun (WGS) entry which is preliminary data.</text>
</comment>
<evidence type="ECO:0000256" key="2">
    <source>
        <dbReference type="ARBA" id="ARBA00022777"/>
    </source>
</evidence>
<keyword evidence="7" id="KW-1185">Reference proteome</keyword>
<evidence type="ECO:0000259" key="5">
    <source>
        <dbReference type="PROSITE" id="PS50109"/>
    </source>
</evidence>
<dbReference type="PANTHER" id="PTHR24421">
    <property type="entry name" value="NITRATE/NITRITE SENSOR PROTEIN NARX-RELATED"/>
    <property type="match status" value="1"/>
</dbReference>
<dbReference type="CDD" id="cd16917">
    <property type="entry name" value="HATPase_UhpB-NarQ-NarX-like"/>
    <property type="match status" value="1"/>
</dbReference>
<dbReference type="SMART" id="SM00387">
    <property type="entry name" value="HATPase_c"/>
    <property type="match status" value="1"/>
</dbReference>
<evidence type="ECO:0000313" key="7">
    <source>
        <dbReference type="Proteomes" id="UP000664795"/>
    </source>
</evidence>
<dbReference type="Gene3D" id="3.30.565.10">
    <property type="entry name" value="Histidine kinase-like ATPase, C-terminal domain"/>
    <property type="match status" value="1"/>
</dbReference>
<dbReference type="InterPro" id="IPR003594">
    <property type="entry name" value="HATPase_dom"/>
</dbReference>
<evidence type="ECO:0000256" key="3">
    <source>
        <dbReference type="ARBA" id="ARBA00023012"/>
    </source>
</evidence>
<keyword evidence="3" id="KW-0902">Two-component regulatory system</keyword>
<accession>A0A939JZ30</accession>
<dbReference type="InterPro" id="IPR005467">
    <property type="entry name" value="His_kinase_dom"/>
</dbReference>
<dbReference type="RefSeq" id="WP_207333691.1">
    <property type="nucleotide sequence ID" value="NZ_JAFMYU010000001.1"/>
</dbReference>
<organism evidence="6 7">
    <name type="scientific">Fibrella aquatilis</name>
    <dbReference type="NCBI Taxonomy" id="2817059"/>
    <lineage>
        <taxon>Bacteria</taxon>
        <taxon>Pseudomonadati</taxon>
        <taxon>Bacteroidota</taxon>
        <taxon>Cytophagia</taxon>
        <taxon>Cytophagales</taxon>
        <taxon>Spirosomataceae</taxon>
        <taxon>Fibrella</taxon>
    </lineage>
</organism>
<dbReference type="SUPFAM" id="SSF55874">
    <property type="entry name" value="ATPase domain of HSP90 chaperone/DNA topoisomerase II/histidine kinase"/>
    <property type="match status" value="1"/>
</dbReference>
<dbReference type="GO" id="GO:0016020">
    <property type="term" value="C:membrane"/>
    <property type="evidence" value="ECO:0007669"/>
    <property type="project" value="InterPro"/>
</dbReference>
<feature type="transmembrane region" description="Helical" evidence="4">
    <location>
        <begin position="72"/>
        <end position="96"/>
    </location>
</feature>
<evidence type="ECO:0000256" key="4">
    <source>
        <dbReference type="SAM" id="Phobius"/>
    </source>
</evidence>
<dbReference type="AlphaFoldDB" id="A0A939JZ30"/>
<dbReference type="EMBL" id="JAFMYU010000001">
    <property type="protein sequence ID" value="MBO0929740.1"/>
    <property type="molecule type" value="Genomic_DNA"/>
</dbReference>
<feature type="domain" description="Histidine kinase" evidence="5">
    <location>
        <begin position="114"/>
        <end position="311"/>
    </location>
</feature>
<keyword evidence="4" id="KW-0472">Membrane</keyword>
<proteinExistence type="predicted"/>
<dbReference type="PROSITE" id="PS50109">
    <property type="entry name" value="HIS_KIN"/>
    <property type="match status" value="1"/>
</dbReference>
<evidence type="ECO:0000256" key="1">
    <source>
        <dbReference type="ARBA" id="ARBA00022679"/>
    </source>
</evidence>
<name>A0A939JZ30_9BACT</name>
<dbReference type="Pfam" id="PF02518">
    <property type="entry name" value="HATPase_c"/>
    <property type="match status" value="1"/>
</dbReference>
<dbReference type="Pfam" id="PF07730">
    <property type="entry name" value="HisKA_3"/>
    <property type="match status" value="1"/>
</dbReference>
<dbReference type="GO" id="GO:0000155">
    <property type="term" value="F:phosphorelay sensor kinase activity"/>
    <property type="evidence" value="ECO:0007669"/>
    <property type="project" value="InterPro"/>
</dbReference>
<dbReference type="InterPro" id="IPR050482">
    <property type="entry name" value="Sensor_HK_TwoCompSys"/>
</dbReference>
<keyword evidence="2 6" id="KW-0418">Kinase</keyword>
<dbReference type="InterPro" id="IPR011712">
    <property type="entry name" value="Sig_transdc_His_kin_sub3_dim/P"/>
</dbReference>